<evidence type="ECO:0000259" key="2">
    <source>
        <dbReference type="Pfam" id="PF07985"/>
    </source>
</evidence>
<sequence>MGSFSGGGSTEWTPAAGSPAGGSQADDSPTGNAQVGGTIIDDLNEKTPAEEPNVETPAVSFLETTQLPTTEPEFSGLPEIGRRFSDYRTNWLSSPYALQLAKIISQVIEDRKDSPISNAVLLGVGGAYASIHALGEHRDREQFFVFSQICAALTITFPSLLQNIVVQDPQMTPGWRTVFEAYGCKVVEDPEAFSLIGPNTFLFSAWVEPQYLFPGLEGRPIDELPLYVGNDTRWYAKEDPAQKETTDALFSTVFCSTVAIPCVTVGSRYEGKFNPDHGLSGLSLWWRPFRTESQKQQDAALRSFASACNAGFPGNFVEFLRAYRLGFASLPGQEQQRFVYHYIAHLDRKGEFNRSPPRCPDFGEVFRRYVDAEAESTSEEHDLYQATIDAYLAGLKDGSCQKSFLSKHS</sequence>
<dbReference type="InterPro" id="IPR012942">
    <property type="entry name" value="SRR1-like"/>
</dbReference>
<protein>
    <recommendedName>
        <fullName evidence="2">SRR1-like domain-containing protein</fullName>
    </recommendedName>
</protein>
<reference evidence="3 4" key="1">
    <citation type="submission" date="2016-04" db="EMBL/GenBank/DDBJ databases">
        <title>A degradative enzymes factory behind the ericoid mycorrhizal symbiosis.</title>
        <authorList>
            <consortium name="DOE Joint Genome Institute"/>
            <person name="Martino E."/>
            <person name="Morin E."/>
            <person name="Grelet G."/>
            <person name="Kuo A."/>
            <person name="Kohler A."/>
            <person name="Daghino S."/>
            <person name="Barry K."/>
            <person name="Choi C."/>
            <person name="Cichocki N."/>
            <person name="Clum A."/>
            <person name="Copeland A."/>
            <person name="Hainaut M."/>
            <person name="Haridas S."/>
            <person name="Labutti K."/>
            <person name="Lindquist E."/>
            <person name="Lipzen A."/>
            <person name="Khouja H.-R."/>
            <person name="Murat C."/>
            <person name="Ohm R."/>
            <person name="Olson A."/>
            <person name="Spatafora J."/>
            <person name="Veneault-Fourrey C."/>
            <person name="Henrissat B."/>
            <person name="Grigoriev I."/>
            <person name="Martin F."/>
            <person name="Perotto S."/>
        </authorList>
    </citation>
    <scope>NUCLEOTIDE SEQUENCE [LARGE SCALE GENOMIC DNA]</scope>
    <source>
        <strain evidence="3 4">F</strain>
    </source>
</reference>
<proteinExistence type="predicted"/>
<evidence type="ECO:0000313" key="4">
    <source>
        <dbReference type="Proteomes" id="UP000235786"/>
    </source>
</evidence>
<feature type="domain" description="SRR1-like" evidence="2">
    <location>
        <begin position="107"/>
        <end position="205"/>
    </location>
</feature>
<dbReference type="OrthoDB" id="3562910at2759"/>
<dbReference type="Proteomes" id="UP000235786">
    <property type="component" value="Unassembled WGS sequence"/>
</dbReference>
<dbReference type="EMBL" id="KZ613944">
    <property type="protein sequence ID" value="PMD41695.1"/>
    <property type="molecule type" value="Genomic_DNA"/>
</dbReference>
<gene>
    <name evidence="3" type="ORF">L207DRAFT_528300</name>
</gene>
<organism evidence="3 4">
    <name type="scientific">Hyaloscypha variabilis (strain UAMH 11265 / GT02V1 / F)</name>
    <name type="common">Meliniomyces variabilis</name>
    <dbReference type="NCBI Taxonomy" id="1149755"/>
    <lineage>
        <taxon>Eukaryota</taxon>
        <taxon>Fungi</taxon>
        <taxon>Dikarya</taxon>
        <taxon>Ascomycota</taxon>
        <taxon>Pezizomycotina</taxon>
        <taxon>Leotiomycetes</taxon>
        <taxon>Helotiales</taxon>
        <taxon>Hyaloscyphaceae</taxon>
        <taxon>Hyaloscypha</taxon>
        <taxon>Hyaloscypha variabilis</taxon>
    </lineage>
</organism>
<feature type="compositionally biased region" description="Polar residues" evidence="1">
    <location>
        <begin position="25"/>
        <end position="35"/>
    </location>
</feature>
<evidence type="ECO:0000313" key="3">
    <source>
        <dbReference type="EMBL" id="PMD41695.1"/>
    </source>
</evidence>
<accession>A0A2J6RT43</accession>
<feature type="region of interest" description="Disordered" evidence="1">
    <location>
        <begin position="1"/>
        <end position="38"/>
    </location>
</feature>
<dbReference type="Pfam" id="PF07985">
    <property type="entry name" value="SRR1"/>
    <property type="match status" value="1"/>
</dbReference>
<keyword evidence="4" id="KW-1185">Reference proteome</keyword>
<name>A0A2J6RT43_HYAVF</name>
<dbReference type="AlphaFoldDB" id="A0A2J6RT43"/>
<feature type="compositionally biased region" description="Low complexity" evidence="1">
    <location>
        <begin position="14"/>
        <end position="23"/>
    </location>
</feature>
<evidence type="ECO:0000256" key="1">
    <source>
        <dbReference type="SAM" id="MobiDB-lite"/>
    </source>
</evidence>